<dbReference type="Pfam" id="PF01844">
    <property type="entry name" value="HNH"/>
    <property type="match status" value="1"/>
</dbReference>
<feature type="region of interest" description="Disordered" evidence="2">
    <location>
        <begin position="156"/>
        <end position="199"/>
    </location>
</feature>
<feature type="compositionally biased region" description="Basic and acidic residues" evidence="2">
    <location>
        <begin position="156"/>
        <end position="177"/>
    </location>
</feature>
<dbReference type="EMBL" id="LVHI01000006">
    <property type="protein sequence ID" value="OAK56105.1"/>
    <property type="molecule type" value="Genomic_DNA"/>
</dbReference>
<evidence type="ECO:0000256" key="1">
    <source>
        <dbReference type="ARBA" id="ARBA00023450"/>
    </source>
</evidence>
<dbReference type="GO" id="GO:0003676">
    <property type="term" value="F:nucleic acid binding"/>
    <property type="evidence" value="ECO:0007669"/>
    <property type="project" value="InterPro"/>
</dbReference>
<protein>
    <recommendedName>
        <fullName evidence="3">HNH nuclease domain-containing protein</fullName>
    </recommendedName>
</protein>
<dbReference type="Proteomes" id="UP000077519">
    <property type="component" value="Unassembled WGS sequence"/>
</dbReference>
<organism evidence="4 5">
    <name type="scientific">Rhodococcoides kyotonense</name>
    <dbReference type="NCBI Taxonomy" id="398843"/>
    <lineage>
        <taxon>Bacteria</taxon>
        <taxon>Bacillati</taxon>
        <taxon>Actinomycetota</taxon>
        <taxon>Actinomycetes</taxon>
        <taxon>Mycobacteriales</taxon>
        <taxon>Nocardiaceae</taxon>
        <taxon>Rhodococcoides</taxon>
    </lineage>
</organism>
<dbReference type="InterPro" id="IPR003870">
    <property type="entry name" value="DUF222"/>
</dbReference>
<comment type="caution">
    <text evidence="4">The sequence shown here is derived from an EMBL/GenBank/DDBJ whole genome shotgun (WGS) entry which is preliminary data.</text>
</comment>
<evidence type="ECO:0000259" key="3">
    <source>
        <dbReference type="SMART" id="SM00507"/>
    </source>
</evidence>
<dbReference type="Pfam" id="PF02720">
    <property type="entry name" value="DUF222"/>
    <property type="match status" value="1"/>
</dbReference>
<dbReference type="CDD" id="cd00085">
    <property type="entry name" value="HNHc"/>
    <property type="match status" value="1"/>
</dbReference>
<reference evidence="4 5" key="1">
    <citation type="submission" date="2016-03" db="EMBL/GenBank/DDBJ databases">
        <title>Genome sequence of Rhodococcus kyotonensis KB10.</title>
        <authorList>
            <person name="Jeong H."/>
            <person name="Hong C.E."/>
            <person name="Jo S.H."/>
            <person name="Park J.M."/>
        </authorList>
    </citation>
    <scope>NUCLEOTIDE SEQUENCE [LARGE SCALE GENOMIC DNA]</scope>
    <source>
        <strain evidence="4 5">KB10</strain>
    </source>
</reference>
<evidence type="ECO:0000256" key="2">
    <source>
        <dbReference type="SAM" id="MobiDB-lite"/>
    </source>
</evidence>
<dbReference type="InterPro" id="IPR003615">
    <property type="entry name" value="HNH_nuc"/>
</dbReference>
<keyword evidence="5" id="KW-1185">Reference proteome</keyword>
<dbReference type="RefSeq" id="WP_068422901.1">
    <property type="nucleotide sequence ID" value="NZ_LVHI01000006.1"/>
</dbReference>
<sequence>MHELGDLYGAAEALSDQEIIDSVVAIHAAENLLAARKLAALAEFSKRGLSEMVGHTKPGPWLALATRVALGNAYRQFDTAVWLGSFPTVTAALAASDIHAGHFKAIYDGHNHIKTADPTLTAEKLADVVADLLTSATAGTPEDVKVRAQELAHAAAEDARARYEEKKREQDERRDAEPPVDDEDPIGPPPPAVSENTDLNKLDLYEQANGRTTIQGDVDKILGEKLRSAIAEHSRPEPGPDGTRDPRSASKRQADGLSRILELQAGRGDASGPATRVNATVKLRDLLAPGADCTPSPSSNRRAEYPGWPFHLDWTGPISHSLARMLTCDAEFNPIIVDDNGAVLAMGQSVRLATREQRIAVTVRDRCCIKCGSVADWCQVHHIVFWRDDGNTDITNLTLLCTNCHNDIHHRGWDVVMGDDGHPFLVPPISVDPERKPIPSYHRRRKPAA</sequence>
<dbReference type="InterPro" id="IPR002711">
    <property type="entry name" value="HNH"/>
</dbReference>
<dbReference type="GO" id="GO:0008270">
    <property type="term" value="F:zinc ion binding"/>
    <property type="evidence" value="ECO:0007669"/>
    <property type="project" value="InterPro"/>
</dbReference>
<evidence type="ECO:0000313" key="4">
    <source>
        <dbReference type="EMBL" id="OAK56105.1"/>
    </source>
</evidence>
<dbReference type="SMART" id="SM00507">
    <property type="entry name" value="HNHc"/>
    <property type="match status" value="1"/>
</dbReference>
<feature type="domain" description="HNH nuclease" evidence="3">
    <location>
        <begin position="356"/>
        <end position="406"/>
    </location>
</feature>
<gene>
    <name evidence="4" type="ORF">A3K89_18100</name>
</gene>
<comment type="similarity">
    <text evidence="1">Belongs to the Rv1128c/1148c/1588c/1702c/1945/3466 family.</text>
</comment>
<name>A0A177YKU3_9NOCA</name>
<dbReference type="GO" id="GO:0004519">
    <property type="term" value="F:endonuclease activity"/>
    <property type="evidence" value="ECO:0007669"/>
    <property type="project" value="InterPro"/>
</dbReference>
<dbReference type="AlphaFoldDB" id="A0A177YKU3"/>
<feature type="region of interest" description="Disordered" evidence="2">
    <location>
        <begin position="230"/>
        <end position="254"/>
    </location>
</feature>
<dbReference type="Gene3D" id="1.10.30.50">
    <property type="match status" value="1"/>
</dbReference>
<proteinExistence type="inferred from homology"/>
<evidence type="ECO:0000313" key="5">
    <source>
        <dbReference type="Proteomes" id="UP000077519"/>
    </source>
</evidence>
<accession>A0A177YKU3</accession>